<reference evidence="1" key="1">
    <citation type="submission" date="2014-11" db="EMBL/GenBank/DDBJ databases">
        <authorList>
            <person name="Amaro Gonzalez C."/>
        </authorList>
    </citation>
    <scope>NUCLEOTIDE SEQUENCE</scope>
</reference>
<dbReference type="AlphaFoldDB" id="A0A0E9UCQ9"/>
<sequence>MFTGLHPFHLSHEVFETLFCLLNHLSIRCVLLFGNGVSHSDTLR</sequence>
<reference evidence="1" key="2">
    <citation type="journal article" date="2015" name="Fish Shellfish Immunol.">
        <title>Early steps in the European eel (Anguilla anguilla)-Vibrio vulnificus interaction in the gills: Role of the RtxA13 toxin.</title>
        <authorList>
            <person name="Callol A."/>
            <person name="Pajuelo D."/>
            <person name="Ebbesson L."/>
            <person name="Teles M."/>
            <person name="MacKenzie S."/>
            <person name="Amaro C."/>
        </authorList>
    </citation>
    <scope>NUCLEOTIDE SEQUENCE</scope>
</reference>
<organism evidence="1">
    <name type="scientific">Anguilla anguilla</name>
    <name type="common">European freshwater eel</name>
    <name type="synonym">Muraena anguilla</name>
    <dbReference type="NCBI Taxonomy" id="7936"/>
    <lineage>
        <taxon>Eukaryota</taxon>
        <taxon>Metazoa</taxon>
        <taxon>Chordata</taxon>
        <taxon>Craniata</taxon>
        <taxon>Vertebrata</taxon>
        <taxon>Euteleostomi</taxon>
        <taxon>Actinopterygii</taxon>
        <taxon>Neopterygii</taxon>
        <taxon>Teleostei</taxon>
        <taxon>Anguilliformes</taxon>
        <taxon>Anguillidae</taxon>
        <taxon>Anguilla</taxon>
    </lineage>
</organism>
<proteinExistence type="predicted"/>
<evidence type="ECO:0000313" key="1">
    <source>
        <dbReference type="EMBL" id="JAH63596.1"/>
    </source>
</evidence>
<protein>
    <submittedName>
        <fullName evidence="1">Uncharacterized protein</fullName>
    </submittedName>
</protein>
<name>A0A0E9UCQ9_ANGAN</name>
<accession>A0A0E9UCQ9</accession>
<dbReference type="EMBL" id="GBXM01044981">
    <property type="protein sequence ID" value="JAH63596.1"/>
    <property type="molecule type" value="Transcribed_RNA"/>
</dbReference>